<keyword evidence="5" id="KW-0472">Membrane</keyword>
<dbReference type="SUPFAM" id="SSF48452">
    <property type="entry name" value="TPR-like"/>
    <property type="match status" value="1"/>
</dbReference>
<evidence type="ECO:0000313" key="7">
    <source>
        <dbReference type="EMBL" id="MFD1191900.1"/>
    </source>
</evidence>
<dbReference type="Proteomes" id="UP001597216">
    <property type="component" value="Unassembled WGS sequence"/>
</dbReference>
<keyword evidence="8" id="KW-1185">Reference proteome</keyword>
<evidence type="ECO:0000259" key="6">
    <source>
        <dbReference type="Pfam" id="PF23914"/>
    </source>
</evidence>
<dbReference type="InterPro" id="IPR011990">
    <property type="entry name" value="TPR-like_helical_dom_sf"/>
</dbReference>
<dbReference type="Pfam" id="PF23914">
    <property type="entry name" value="TPR_CcmH_CycH"/>
    <property type="match status" value="1"/>
</dbReference>
<feature type="transmembrane region" description="Helical" evidence="5">
    <location>
        <begin position="92"/>
        <end position="111"/>
    </location>
</feature>
<evidence type="ECO:0000256" key="1">
    <source>
        <dbReference type="ARBA" id="ARBA00004196"/>
    </source>
</evidence>
<proteinExistence type="predicted"/>
<dbReference type="PANTHER" id="PTHR47870">
    <property type="entry name" value="CYTOCHROME C-TYPE BIOGENESIS PROTEIN CCMH"/>
    <property type="match status" value="1"/>
</dbReference>
<keyword evidence="4" id="KW-0802">TPR repeat</keyword>
<evidence type="ECO:0000256" key="2">
    <source>
        <dbReference type="ARBA" id="ARBA00022737"/>
    </source>
</evidence>
<name>A0ABW3T8E4_9CAUL</name>
<dbReference type="RefSeq" id="WP_377354154.1">
    <property type="nucleotide sequence ID" value="NZ_JBHTLQ010000037.1"/>
</dbReference>
<keyword evidence="2" id="KW-0677">Repeat</keyword>
<dbReference type="NCBIfam" id="TIGR03142">
    <property type="entry name" value="cytochro_ccmI"/>
    <property type="match status" value="1"/>
</dbReference>
<evidence type="ECO:0000256" key="3">
    <source>
        <dbReference type="ARBA" id="ARBA00022748"/>
    </source>
</evidence>
<dbReference type="Gene3D" id="1.25.40.10">
    <property type="entry name" value="Tetratricopeptide repeat domain"/>
    <property type="match status" value="2"/>
</dbReference>
<dbReference type="EMBL" id="JBHTLQ010000037">
    <property type="protein sequence ID" value="MFD1191900.1"/>
    <property type="molecule type" value="Genomic_DNA"/>
</dbReference>
<comment type="caution">
    <text evidence="7">The sequence shown here is derived from an EMBL/GenBank/DDBJ whole genome shotgun (WGS) entry which is preliminary data.</text>
</comment>
<organism evidence="7 8">
    <name type="scientific">Phenylobacterium conjunctum</name>
    <dbReference type="NCBI Taxonomy" id="1298959"/>
    <lineage>
        <taxon>Bacteria</taxon>
        <taxon>Pseudomonadati</taxon>
        <taxon>Pseudomonadota</taxon>
        <taxon>Alphaproteobacteria</taxon>
        <taxon>Caulobacterales</taxon>
        <taxon>Caulobacteraceae</taxon>
        <taxon>Phenylobacterium</taxon>
    </lineage>
</organism>
<evidence type="ECO:0000313" key="8">
    <source>
        <dbReference type="Proteomes" id="UP001597216"/>
    </source>
</evidence>
<reference evidence="8" key="1">
    <citation type="journal article" date="2019" name="Int. J. Syst. Evol. Microbiol.">
        <title>The Global Catalogue of Microorganisms (GCM) 10K type strain sequencing project: providing services to taxonomists for standard genome sequencing and annotation.</title>
        <authorList>
            <consortium name="The Broad Institute Genomics Platform"/>
            <consortium name="The Broad Institute Genome Sequencing Center for Infectious Disease"/>
            <person name="Wu L."/>
            <person name="Ma J."/>
        </authorList>
    </citation>
    <scope>NUCLEOTIDE SEQUENCE [LARGE SCALE GENOMIC DNA]</scope>
    <source>
        <strain evidence="8">CCUG 55074</strain>
    </source>
</reference>
<protein>
    <submittedName>
        <fullName evidence="7">C-type cytochrome biogenesis protein CcmI</fullName>
    </submittedName>
</protein>
<gene>
    <name evidence="7" type="primary">ccmI</name>
    <name evidence="7" type="ORF">ACFQ27_15015</name>
</gene>
<feature type="domain" description="Cytochrome c-type biogenesis protein H TPR" evidence="6">
    <location>
        <begin position="121"/>
        <end position="264"/>
    </location>
</feature>
<accession>A0ABW3T8E4</accession>
<keyword evidence="5" id="KW-1133">Transmembrane helix</keyword>
<dbReference type="InterPro" id="IPR051263">
    <property type="entry name" value="C-type_cytochrome_biogenesis"/>
</dbReference>
<keyword evidence="3" id="KW-0201">Cytochrome c-type biogenesis</keyword>
<dbReference type="InterPro" id="IPR017560">
    <property type="entry name" value="Cyt_c_biogenesis_CcmI"/>
</dbReference>
<comment type="subcellular location">
    <subcellularLocation>
        <location evidence="1">Cell envelope</location>
    </subcellularLocation>
</comment>
<dbReference type="InterPro" id="IPR056413">
    <property type="entry name" value="TPR_CcmH_CycH"/>
</dbReference>
<evidence type="ECO:0000256" key="5">
    <source>
        <dbReference type="SAM" id="Phobius"/>
    </source>
</evidence>
<keyword evidence="5" id="KW-0812">Transmembrane</keyword>
<dbReference type="PANTHER" id="PTHR47870:SF1">
    <property type="entry name" value="CYTOCHROME C-TYPE BIOGENESIS PROTEIN CCMH"/>
    <property type="match status" value="1"/>
</dbReference>
<evidence type="ECO:0000256" key="4">
    <source>
        <dbReference type="ARBA" id="ARBA00022803"/>
    </source>
</evidence>
<sequence length="361" mass="38386">MIAFWAATGLLAAVAAVLVLLRAARAASAVGSEDPTLAVYRRQLAEIDDLAQRGLIGEEEQRTAHAEAGRRLLSAADHTAADWSQDPKDRRIALAAAALAPIAALGLYLVIGSPGYADAPLHKRLTAWRNADLQTLPPQALAAVLRQVTKERPNDPEAFRYLALAEGAAENPSQAGRALRHAITLAPQRADLWELLGQSLVSENGGQPSPEADNAFREALKRDPKAISARFHLARSKVIAGDKAGGIADWRALMADLPANDERRQTLAQTIRDAQAETPAMAGAPAGGQLEMIRGMVASLAARLEGQPDDAEGWVRLVRSYAVLGETAKRDAALAQARKQFAGKPAIQAELDAAAKTEPMK</sequence>